<dbReference type="WBParaSite" id="SSLN_0000907601-mRNA-1">
    <property type="protein sequence ID" value="SSLN_0000907601-mRNA-1"/>
    <property type="gene ID" value="SSLN_0000907601"/>
</dbReference>
<dbReference type="AlphaFoldDB" id="A0A183SWZ1"/>
<gene>
    <name evidence="3" type="ORF">SSLN_LOCUS8739</name>
</gene>
<evidence type="ECO:0000313" key="3">
    <source>
        <dbReference type="EMBL" id="VDL95124.1"/>
    </source>
</evidence>
<keyword evidence="2" id="KW-1133">Transmembrane helix</keyword>
<dbReference type="Proteomes" id="UP000275846">
    <property type="component" value="Unassembled WGS sequence"/>
</dbReference>
<dbReference type="EMBL" id="UYSU01034823">
    <property type="protein sequence ID" value="VDL95124.1"/>
    <property type="molecule type" value="Genomic_DNA"/>
</dbReference>
<keyword evidence="4" id="KW-1185">Reference proteome</keyword>
<evidence type="ECO:0000313" key="4">
    <source>
        <dbReference type="Proteomes" id="UP000275846"/>
    </source>
</evidence>
<feature type="compositionally biased region" description="Low complexity" evidence="1">
    <location>
        <begin position="137"/>
        <end position="152"/>
    </location>
</feature>
<protein>
    <submittedName>
        <fullName evidence="5">EFNB1</fullName>
    </submittedName>
</protein>
<evidence type="ECO:0000256" key="1">
    <source>
        <dbReference type="SAM" id="MobiDB-lite"/>
    </source>
</evidence>
<evidence type="ECO:0000256" key="2">
    <source>
        <dbReference type="SAM" id="Phobius"/>
    </source>
</evidence>
<dbReference type="OrthoDB" id="10386010at2759"/>
<keyword evidence="2" id="KW-0812">Transmembrane</keyword>
<name>A0A183SWZ1_SCHSO</name>
<sequence>MNGILDIGKGIPILTEASGVPYQRYKSGGFVDSAPEDRNLNPQPRNRISRASFVAIIIFCTIALITALLLFLQYMVRSGRCFNRKGSGESILTKSQYAEDDTEKMMHKLSSESPGSPPPYHDSYEAFRQKLASTGGSEASVESMAAAPAAQSTRLSSNSSW</sequence>
<reference evidence="3 4" key="2">
    <citation type="submission" date="2018-11" db="EMBL/GenBank/DDBJ databases">
        <authorList>
            <consortium name="Pathogen Informatics"/>
        </authorList>
    </citation>
    <scope>NUCLEOTIDE SEQUENCE [LARGE SCALE GENOMIC DNA]</scope>
    <source>
        <strain evidence="3 4">NST_G2</strain>
    </source>
</reference>
<feature type="region of interest" description="Disordered" evidence="1">
    <location>
        <begin position="102"/>
        <end position="161"/>
    </location>
</feature>
<accession>A0A183SWZ1</accession>
<organism evidence="5">
    <name type="scientific">Schistocephalus solidus</name>
    <name type="common">Tapeworm</name>
    <dbReference type="NCBI Taxonomy" id="70667"/>
    <lineage>
        <taxon>Eukaryota</taxon>
        <taxon>Metazoa</taxon>
        <taxon>Spiralia</taxon>
        <taxon>Lophotrochozoa</taxon>
        <taxon>Platyhelminthes</taxon>
        <taxon>Cestoda</taxon>
        <taxon>Eucestoda</taxon>
        <taxon>Diphyllobothriidea</taxon>
        <taxon>Diphyllobothriidae</taxon>
        <taxon>Schistocephalus</taxon>
    </lineage>
</organism>
<evidence type="ECO:0000313" key="5">
    <source>
        <dbReference type="WBParaSite" id="SSLN_0000907601-mRNA-1"/>
    </source>
</evidence>
<reference evidence="5" key="1">
    <citation type="submission" date="2016-06" db="UniProtKB">
        <authorList>
            <consortium name="WormBaseParasite"/>
        </authorList>
    </citation>
    <scope>IDENTIFICATION</scope>
</reference>
<proteinExistence type="predicted"/>
<keyword evidence="2" id="KW-0472">Membrane</keyword>
<feature type="transmembrane region" description="Helical" evidence="2">
    <location>
        <begin position="53"/>
        <end position="76"/>
    </location>
</feature>